<evidence type="ECO:0000313" key="2">
    <source>
        <dbReference type="EMBL" id="CAF0854130.1"/>
    </source>
</evidence>
<organism evidence="3 4">
    <name type="scientific">Adineta steineri</name>
    <dbReference type="NCBI Taxonomy" id="433720"/>
    <lineage>
        <taxon>Eukaryota</taxon>
        <taxon>Metazoa</taxon>
        <taxon>Spiralia</taxon>
        <taxon>Gnathifera</taxon>
        <taxon>Rotifera</taxon>
        <taxon>Eurotatoria</taxon>
        <taxon>Bdelloidea</taxon>
        <taxon>Adinetida</taxon>
        <taxon>Adinetidae</taxon>
        <taxon>Adineta</taxon>
    </lineage>
</organism>
<gene>
    <name evidence="2" type="ORF">IZO911_LOCUS9758</name>
    <name evidence="3" type="ORF">KXQ929_LOCUS4933</name>
</gene>
<reference evidence="3" key="1">
    <citation type="submission" date="2021-02" db="EMBL/GenBank/DDBJ databases">
        <authorList>
            <person name="Nowell W R."/>
        </authorList>
    </citation>
    <scope>NUCLEOTIDE SEQUENCE</scope>
</reference>
<dbReference type="EMBL" id="CAJOBB010000175">
    <property type="protein sequence ID" value="CAF3597123.1"/>
    <property type="molecule type" value="Genomic_DNA"/>
</dbReference>
<sequence length="78" mass="8443">MKQSTVGVFLVLFIFIVCNSMFVDARGCWGSGWGGCNDGGCNSAGGYCQNFGRPPNNDCRCVGIRSRHPPRRPFGRPG</sequence>
<evidence type="ECO:0000313" key="3">
    <source>
        <dbReference type="EMBL" id="CAF3597123.1"/>
    </source>
</evidence>
<dbReference type="Proteomes" id="UP000663860">
    <property type="component" value="Unassembled WGS sequence"/>
</dbReference>
<proteinExistence type="predicted"/>
<keyword evidence="1" id="KW-0732">Signal</keyword>
<feature type="chain" id="PRO_5035615707" evidence="1">
    <location>
        <begin position="26"/>
        <end position="78"/>
    </location>
</feature>
<protein>
    <submittedName>
        <fullName evidence="3">Uncharacterized protein</fullName>
    </submittedName>
</protein>
<dbReference type="Proteomes" id="UP000663868">
    <property type="component" value="Unassembled WGS sequence"/>
</dbReference>
<evidence type="ECO:0000256" key="1">
    <source>
        <dbReference type="SAM" id="SignalP"/>
    </source>
</evidence>
<name>A0A818N012_9BILA</name>
<feature type="signal peptide" evidence="1">
    <location>
        <begin position="1"/>
        <end position="25"/>
    </location>
</feature>
<accession>A0A818N012</accession>
<dbReference type="EMBL" id="CAJNOE010000069">
    <property type="protein sequence ID" value="CAF0854130.1"/>
    <property type="molecule type" value="Genomic_DNA"/>
</dbReference>
<dbReference type="AlphaFoldDB" id="A0A818N012"/>
<evidence type="ECO:0000313" key="4">
    <source>
        <dbReference type="Proteomes" id="UP000663868"/>
    </source>
</evidence>
<comment type="caution">
    <text evidence="3">The sequence shown here is derived from an EMBL/GenBank/DDBJ whole genome shotgun (WGS) entry which is preliminary data.</text>
</comment>